<feature type="transmembrane region" description="Helical" evidence="1">
    <location>
        <begin position="244"/>
        <end position="264"/>
    </location>
</feature>
<dbReference type="GeneID" id="5011896"/>
<evidence type="ECO:0000256" key="1">
    <source>
        <dbReference type="SAM" id="Phobius"/>
    </source>
</evidence>
<name>A0BJJ7_PARTE</name>
<sequence length="288" mass="33765">MINKYILLFITSIFAYSDDIYGVLEQNEIKNFTIEGFYTTQVSFLSFQGPIQFARVSEDGKLVELKPIPGTYFFYDYLNRTDSSPPVTYRAYGSKGGATFPQYKFTTSNRQIDYQTPSLALYKNQPINHRSEDGYLILDIPMVLQNDGTFIKNALFLFNVGHQEDKELLKLSSSYLYSSKERPKDYYQSDFNEMTFSNYYTTFYIKMEPTNTYDYFAVILQNYELPLGGSTFTINYNDSKSNTWIWILVTLIVVVLIIFAGWYLNHLKSKREEREDPQNFQQTFQQFS</sequence>
<dbReference type="AlphaFoldDB" id="A0BJJ7"/>
<keyword evidence="1" id="KW-1133">Transmembrane helix</keyword>
<gene>
    <name evidence="3" type="ORF">GSPATT00029342001</name>
</gene>
<dbReference type="InParanoid" id="A0BJJ7"/>
<keyword evidence="1" id="KW-0812">Transmembrane</keyword>
<evidence type="ECO:0000256" key="2">
    <source>
        <dbReference type="SAM" id="SignalP"/>
    </source>
</evidence>
<feature type="signal peptide" evidence="2">
    <location>
        <begin position="1"/>
        <end position="17"/>
    </location>
</feature>
<evidence type="ECO:0000313" key="4">
    <source>
        <dbReference type="Proteomes" id="UP000000600"/>
    </source>
</evidence>
<keyword evidence="1" id="KW-0472">Membrane</keyword>
<dbReference type="OrthoDB" id="298111at2759"/>
<dbReference type="KEGG" id="ptm:GSPATT00029342001"/>
<keyword evidence="4" id="KW-1185">Reference proteome</keyword>
<evidence type="ECO:0000313" key="3">
    <source>
        <dbReference type="EMBL" id="CAK58714.1"/>
    </source>
</evidence>
<protein>
    <recommendedName>
        <fullName evidence="5">Transmembrane protein</fullName>
    </recommendedName>
</protein>
<keyword evidence="2" id="KW-0732">Signal</keyword>
<reference evidence="3 4" key="1">
    <citation type="journal article" date="2006" name="Nature">
        <title>Global trends of whole-genome duplications revealed by the ciliate Paramecium tetraurelia.</title>
        <authorList>
            <consortium name="Genoscope"/>
            <person name="Aury J.-M."/>
            <person name="Jaillon O."/>
            <person name="Duret L."/>
            <person name="Noel B."/>
            <person name="Jubin C."/>
            <person name="Porcel B.M."/>
            <person name="Segurens B."/>
            <person name="Daubin V."/>
            <person name="Anthouard V."/>
            <person name="Aiach N."/>
            <person name="Arnaiz O."/>
            <person name="Billaut A."/>
            <person name="Beisson J."/>
            <person name="Blanc I."/>
            <person name="Bouhouche K."/>
            <person name="Camara F."/>
            <person name="Duharcourt S."/>
            <person name="Guigo R."/>
            <person name="Gogendeau D."/>
            <person name="Katinka M."/>
            <person name="Keller A.-M."/>
            <person name="Kissmehl R."/>
            <person name="Klotz C."/>
            <person name="Koll F."/>
            <person name="Le Moue A."/>
            <person name="Lepere C."/>
            <person name="Malinsky S."/>
            <person name="Nowacki M."/>
            <person name="Nowak J.K."/>
            <person name="Plattner H."/>
            <person name="Poulain J."/>
            <person name="Ruiz F."/>
            <person name="Serrano V."/>
            <person name="Zagulski M."/>
            <person name="Dessen P."/>
            <person name="Betermier M."/>
            <person name="Weissenbach J."/>
            <person name="Scarpelli C."/>
            <person name="Schachter V."/>
            <person name="Sperling L."/>
            <person name="Meyer E."/>
            <person name="Cohen J."/>
            <person name="Wincker P."/>
        </authorList>
    </citation>
    <scope>NUCLEOTIDE SEQUENCE [LARGE SCALE GENOMIC DNA]</scope>
    <source>
        <strain evidence="3 4">Stock d4-2</strain>
    </source>
</reference>
<feature type="chain" id="PRO_5002622371" description="Transmembrane protein" evidence="2">
    <location>
        <begin position="18"/>
        <end position="288"/>
    </location>
</feature>
<dbReference type="Proteomes" id="UP000000600">
    <property type="component" value="Unassembled WGS sequence"/>
</dbReference>
<accession>A0BJJ7</accession>
<dbReference type="EMBL" id="CT867998">
    <property type="protein sequence ID" value="CAK58714.1"/>
    <property type="molecule type" value="Genomic_DNA"/>
</dbReference>
<dbReference type="HOGENOM" id="CLU_985039_0_0_1"/>
<proteinExistence type="predicted"/>
<organism evidence="3 4">
    <name type="scientific">Paramecium tetraurelia</name>
    <dbReference type="NCBI Taxonomy" id="5888"/>
    <lineage>
        <taxon>Eukaryota</taxon>
        <taxon>Sar</taxon>
        <taxon>Alveolata</taxon>
        <taxon>Ciliophora</taxon>
        <taxon>Intramacronucleata</taxon>
        <taxon>Oligohymenophorea</taxon>
        <taxon>Peniculida</taxon>
        <taxon>Parameciidae</taxon>
        <taxon>Paramecium</taxon>
    </lineage>
</organism>
<evidence type="ECO:0008006" key="5">
    <source>
        <dbReference type="Google" id="ProtNLM"/>
    </source>
</evidence>
<dbReference type="OMA" id="NTWIWIL"/>
<dbReference type="RefSeq" id="XP_001426112.1">
    <property type="nucleotide sequence ID" value="XM_001426075.1"/>
</dbReference>